<evidence type="ECO:0000313" key="3">
    <source>
        <dbReference type="Proteomes" id="UP000629468"/>
    </source>
</evidence>
<protein>
    <recommendedName>
        <fullName evidence="1">F-box domain-containing protein</fullName>
    </recommendedName>
</protein>
<comment type="caution">
    <text evidence="2">The sequence shown here is derived from an EMBL/GenBank/DDBJ whole genome shotgun (WGS) entry which is preliminary data.</text>
</comment>
<gene>
    <name evidence="2" type="ORF">Agabi119p4_7468</name>
</gene>
<dbReference type="Proteomes" id="UP000629468">
    <property type="component" value="Unassembled WGS sequence"/>
</dbReference>
<dbReference type="SUPFAM" id="SSF50978">
    <property type="entry name" value="WD40 repeat-like"/>
    <property type="match status" value="1"/>
</dbReference>
<dbReference type="AlphaFoldDB" id="A0A8H7C8A0"/>
<name>A0A8H7C8A0_AGABI</name>
<dbReference type="Pfam" id="PF12937">
    <property type="entry name" value="F-box-like"/>
    <property type="match status" value="1"/>
</dbReference>
<dbReference type="InterPro" id="IPR001810">
    <property type="entry name" value="F-box_dom"/>
</dbReference>
<evidence type="ECO:0000259" key="1">
    <source>
        <dbReference type="PROSITE" id="PS50181"/>
    </source>
</evidence>
<reference evidence="2 3" key="1">
    <citation type="journal article" name="Sci. Rep.">
        <title>Telomere-to-telomere assembled and centromere annotated genomes of the two main subspecies of the button mushroom Agaricus bisporus reveal especially polymorphic chromosome ends.</title>
        <authorList>
            <person name="Sonnenberg A.S.M."/>
            <person name="Sedaghat-Telgerd N."/>
            <person name="Lavrijssen B."/>
            <person name="Ohm R.A."/>
            <person name="Hendrickx P.M."/>
            <person name="Scholtmeijer K."/>
            <person name="Baars J.J.P."/>
            <person name="van Peer A."/>
        </authorList>
    </citation>
    <scope>NUCLEOTIDE SEQUENCE [LARGE SCALE GENOMIC DNA]</scope>
    <source>
        <strain evidence="2 3">H119_p4</strain>
    </source>
</reference>
<dbReference type="InterPro" id="IPR036322">
    <property type="entry name" value="WD40_repeat_dom_sf"/>
</dbReference>
<organism evidence="2 3">
    <name type="scientific">Agaricus bisporus var. burnettii</name>
    <dbReference type="NCBI Taxonomy" id="192524"/>
    <lineage>
        <taxon>Eukaryota</taxon>
        <taxon>Fungi</taxon>
        <taxon>Dikarya</taxon>
        <taxon>Basidiomycota</taxon>
        <taxon>Agaricomycotina</taxon>
        <taxon>Agaricomycetes</taxon>
        <taxon>Agaricomycetidae</taxon>
        <taxon>Agaricales</taxon>
        <taxon>Agaricineae</taxon>
        <taxon>Agaricaceae</taxon>
        <taxon>Agaricus</taxon>
    </lineage>
</organism>
<dbReference type="EMBL" id="JABXXO010000010">
    <property type="protein sequence ID" value="KAF7768225.1"/>
    <property type="molecule type" value="Genomic_DNA"/>
</dbReference>
<proteinExistence type="predicted"/>
<feature type="domain" description="F-box" evidence="1">
    <location>
        <begin position="2"/>
        <end position="51"/>
    </location>
</feature>
<evidence type="ECO:0000313" key="2">
    <source>
        <dbReference type="EMBL" id="KAF7768225.1"/>
    </source>
</evidence>
<accession>A0A8H7C8A0</accession>
<dbReference type="PROSITE" id="PS50181">
    <property type="entry name" value="FBOX"/>
    <property type="match status" value="1"/>
</dbReference>
<dbReference type="CDD" id="cd09917">
    <property type="entry name" value="F-box_SF"/>
    <property type="match status" value="1"/>
</dbReference>
<dbReference type="SUPFAM" id="SSF81383">
    <property type="entry name" value="F-box domain"/>
    <property type="match status" value="1"/>
</dbReference>
<dbReference type="Gene3D" id="1.20.1280.50">
    <property type="match status" value="1"/>
</dbReference>
<sequence length="511" mass="55502">MTQMFTNLPNDVLICIFQFLSPVELAHLSLACSVLYHLVNEYGWSAYLRSHIRPSQSLSRARARWPARLRAKYDYLTDEAWHNNSFVARPLSHPWQGKSSPLLIISQNRLIVASGTTLHSFTFGTSGDESNTSPPVSFEASFSLSSEHSPCKEITGVTLVSSDGFNDVLFVAFQDSVIERISILASDGITPPSITRHHASTIPDSDPVESLSSASDLLLSLSLNGSVKLANHRHLTSSVGLNWNSTVDLKARSWASYLCLSSSTPYAAFGTSNRSAPLPIYTLPYHQFSSSIPSLLLTSGSRSSSPVTTSSSAVYGLSQAPPSSPWGSSPQILVAGWYDSKVRCYDLRTPTSSSIPFQSSDSLNGTPSSSLVSVPALNPVLSLHNPWSYEPIYSVSCGGGSGSFIAAGAARHSVLSFWDIRSPKGGWSVHAPGNDTSPVYSVILESSRCFGATERRPFVYDFGPGVIIDTYPPITRVRGDKLKFDKSSGRKGVDYYVTKYPHSRGNIFIDH</sequence>
<dbReference type="InterPro" id="IPR036047">
    <property type="entry name" value="F-box-like_dom_sf"/>
</dbReference>